<dbReference type="InterPro" id="IPR002739">
    <property type="entry name" value="PAB1135-like"/>
</dbReference>
<gene>
    <name evidence="2" type="ORF">HX850_02400</name>
</gene>
<evidence type="ECO:0000256" key="1">
    <source>
        <dbReference type="HAMAP-Rule" id="MF_01112"/>
    </source>
</evidence>
<dbReference type="Gene3D" id="3.30.1440.10">
    <property type="match status" value="1"/>
</dbReference>
<dbReference type="Pfam" id="PF01877">
    <property type="entry name" value="RNA_binding"/>
    <property type="match status" value="1"/>
</dbReference>
<sequence>MKIPNISCKIEMFCSVNPSEDPKKIQKAISNVFPYSTIKTENSSFCFQSNNLKSLEKIYETIHTKQSQKIYRRNLEKNLDNDTTWFYLNKQAAFVEKIVICEKADESPLGPIKVILTSAYVDRIIDWIVSRYDET</sequence>
<organism evidence="2 3">
    <name type="scientific">Marine Group I thaumarchaeote</name>
    <dbReference type="NCBI Taxonomy" id="2511932"/>
    <lineage>
        <taxon>Archaea</taxon>
        <taxon>Nitrososphaerota</taxon>
        <taxon>Marine Group I</taxon>
    </lineage>
</organism>
<dbReference type="SUPFAM" id="SSF55282">
    <property type="entry name" value="RL5-like"/>
    <property type="match status" value="1"/>
</dbReference>
<evidence type="ECO:0000313" key="3">
    <source>
        <dbReference type="Proteomes" id="UP000568446"/>
    </source>
</evidence>
<dbReference type="EMBL" id="JACATK010000007">
    <property type="protein sequence ID" value="NWJ29755.1"/>
    <property type="molecule type" value="Genomic_DNA"/>
</dbReference>
<comment type="caution">
    <text evidence="2">The sequence shown here is derived from an EMBL/GenBank/DDBJ whole genome shotgun (WGS) entry which is preliminary data.</text>
</comment>
<reference evidence="2 3" key="1">
    <citation type="journal article" date="2019" name="Environ. Microbiol.">
        <title>Genomics insights into ecotype formation of ammonia-oxidizing archaea in the deep ocean.</title>
        <authorList>
            <person name="Wang Y."/>
            <person name="Huang J.M."/>
            <person name="Cui G.J."/>
            <person name="Nunoura T."/>
            <person name="Takaki Y."/>
            <person name="Li W.L."/>
            <person name="Li J."/>
            <person name="Gao Z.M."/>
            <person name="Takai K."/>
            <person name="Zhang A.Q."/>
            <person name="Stepanauskas R."/>
        </authorList>
    </citation>
    <scope>NUCLEOTIDE SEQUENCE [LARGE SCALE GENOMIC DNA]</scope>
    <source>
        <strain evidence="2 3">C4</strain>
    </source>
</reference>
<comment type="similarity">
    <text evidence="1">Belongs to the UPF0201 family.</text>
</comment>
<dbReference type="Proteomes" id="UP000568446">
    <property type="component" value="Unassembled WGS sequence"/>
</dbReference>
<name>A0A7K4MLA8_9ARCH</name>
<accession>A0A7K4MLA8</accession>
<dbReference type="AlphaFoldDB" id="A0A7K4MLA8"/>
<dbReference type="HAMAP" id="MF_01112">
    <property type="entry name" value="UPF0201"/>
    <property type="match status" value="1"/>
</dbReference>
<dbReference type="InterPro" id="IPR022803">
    <property type="entry name" value="Ribosomal_uL5_dom_sf"/>
</dbReference>
<dbReference type="PANTHER" id="PTHR39652:SF1">
    <property type="entry name" value="UPF0201 PROTEIN TK1335"/>
    <property type="match status" value="1"/>
</dbReference>
<protein>
    <recommendedName>
        <fullName evidence="1">UPF0201 protein HX850_02400</fullName>
    </recommendedName>
</protein>
<dbReference type="PANTHER" id="PTHR39652">
    <property type="entry name" value="UPF0201 PROTEIN TK1335"/>
    <property type="match status" value="1"/>
</dbReference>
<evidence type="ECO:0000313" key="2">
    <source>
        <dbReference type="EMBL" id="NWJ29755.1"/>
    </source>
</evidence>
<proteinExistence type="inferred from homology"/>